<dbReference type="PANTHER" id="PTHR16305">
    <property type="entry name" value="TESTICULAR SOLUBLE ADENYLYL CYCLASE"/>
    <property type="match status" value="1"/>
</dbReference>
<dbReference type="GO" id="GO:0003677">
    <property type="term" value="F:DNA binding"/>
    <property type="evidence" value="ECO:0007669"/>
    <property type="project" value="InterPro"/>
</dbReference>
<dbReference type="GO" id="GO:0004016">
    <property type="term" value="F:adenylate cyclase activity"/>
    <property type="evidence" value="ECO:0007669"/>
    <property type="project" value="TreeGrafter"/>
</dbReference>
<dbReference type="InterPro" id="IPR041664">
    <property type="entry name" value="AAA_16"/>
</dbReference>
<accession>A0A2V4AM51</accession>
<dbReference type="InterPro" id="IPR027417">
    <property type="entry name" value="P-loop_NTPase"/>
</dbReference>
<dbReference type="Proteomes" id="UP000249915">
    <property type="component" value="Unassembled WGS sequence"/>
</dbReference>
<dbReference type="AlphaFoldDB" id="A0A2V4AM51"/>
<reference evidence="3 4" key="1">
    <citation type="submission" date="2016-07" db="EMBL/GenBank/DDBJ databases">
        <title>Draft genome sequence of Prauserella muralis DSM 45305, isolated from a mould-covered wall in an indoor environment.</title>
        <authorList>
            <person name="Ruckert C."/>
            <person name="Albersmeier A."/>
            <person name="Jiang C.-L."/>
            <person name="Jiang Y."/>
            <person name="Kalinowski J."/>
            <person name="Schneider O."/>
            <person name="Winkler A."/>
            <person name="Zotchev S.B."/>
        </authorList>
    </citation>
    <scope>NUCLEOTIDE SEQUENCE [LARGE SCALE GENOMIC DNA]</scope>
    <source>
        <strain evidence="3 4">DSM 45305</strain>
    </source>
</reference>
<dbReference type="RefSeq" id="WP_170160553.1">
    <property type="nucleotide sequence ID" value="NZ_MASW01000006.1"/>
</dbReference>
<dbReference type="GO" id="GO:0005524">
    <property type="term" value="F:ATP binding"/>
    <property type="evidence" value="ECO:0007669"/>
    <property type="project" value="UniProtKB-KW"/>
</dbReference>
<protein>
    <submittedName>
        <fullName evidence="3">Uncharacterized protein</fullName>
    </submittedName>
</protein>
<dbReference type="Pfam" id="PF13191">
    <property type="entry name" value="AAA_16"/>
    <property type="match status" value="1"/>
</dbReference>
<dbReference type="SUPFAM" id="SSF46894">
    <property type="entry name" value="C-terminal effector domain of the bipartite response regulators"/>
    <property type="match status" value="1"/>
</dbReference>
<evidence type="ECO:0000313" key="4">
    <source>
        <dbReference type="Proteomes" id="UP000249915"/>
    </source>
</evidence>
<sequence>MIVGRHAEQSRIHRLVADAKNGRSRSLVLRGEAGIGKTALLDHAESVAGGMRVLRVVGIESEAEVAYAALQLMFVRDLGRLDALPGAQAEALRAVFGASSVAVERMLPGAATLSLLSELAGDRPLLCLLDDAQWFDQSSIDALLFAVRRLHADPVAVLFAARDGERPFPAPGVESLTLPRLGAADSARLAAATAALPGDVTDRILAESGGNPLAIVELAAHAAETPAVPAPVAPLPATGRLEEHFRGQVRALAEPARTVLLLAAADHGSALPTLAAAAAELGAGVGDFEPAERSRLVQVSADGVAFRHPLIRAAAYQEAPFARRVAAHRALARVLAGPRDADRRAWHLAAAAGGPDEAAADGLEQVARRATGRGAAAAAARALDRAAQLTGPPSLRGRRLIAAARAAYDAGQLDRAAELAAAGAELTDALGEVAEAGWIRAQVAYERTSPAEASRLALEAAAPVLATEPERAVSILAEATWCARDAADPALLRRCADRLRSIPRGPAPLIDGLAGFADLLCGDIAGAVGPMRRVVRAAGHGDGGATVERLSAAFMGLLIGEDEAAAALLDAQVAELRSRGELGWLPYAQEPLVLAQLATGRIRDADGNVAEAMALAEELGLELEVVVLSAMAAWLAAARGASAGAERLAMRVLGDSRRHGMAGAQANWALGLVHLMRGDPRRALERLEGACDGPPGRDVTVRAIPDQVEAAVRVGDTERAVRFLPALTDWARCTASPVASALLLRAQALLDDGGAAGTRFAEALAAGPCGPYDGARTRLVFGEWLRRHRRPTAAKEQLVEAYRTFDRIGAHGWLLRVRAELAALGEPAPDDADAAGAGGLTPQELQVVRRAARGLSNREIAAELFLSPRTVGHHLYKAYPKLGVRRRAELGQLDL</sequence>
<dbReference type="GO" id="GO:0005737">
    <property type="term" value="C:cytoplasm"/>
    <property type="evidence" value="ECO:0007669"/>
    <property type="project" value="TreeGrafter"/>
</dbReference>
<comment type="caution">
    <text evidence="3">The sequence shown here is derived from an EMBL/GenBank/DDBJ whole genome shotgun (WGS) entry which is preliminary data.</text>
</comment>
<dbReference type="InterPro" id="IPR000792">
    <property type="entry name" value="Tscrpt_reg_LuxR_C"/>
</dbReference>
<dbReference type="PROSITE" id="PS50043">
    <property type="entry name" value="HTH_LUXR_2"/>
    <property type="match status" value="1"/>
</dbReference>
<keyword evidence="4" id="KW-1185">Reference proteome</keyword>
<evidence type="ECO:0000256" key="1">
    <source>
        <dbReference type="ARBA" id="ARBA00022741"/>
    </source>
</evidence>
<dbReference type="GO" id="GO:0006355">
    <property type="term" value="P:regulation of DNA-templated transcription"/>
    <property type="evidence" value="ECO:0007669"/>
    <property type="project" value="InterPro"/>
</dbReference>
<organism evidence="3 4">
    <name type="scientific">Prauserella muralis</name>
    <dbReference type="NCBI Taxonomy" id="588067"/>
    <lineage>
        <taxon>Bacteria</taxon>
        <taxon>Bacillati</taxon>
        <taxon>Actinomycetota</taxon>
        <taxon>Actinomycetes</taxon>
        <taxon>Pseudonocardiales</taxon>
        <taxon>Pseudonocardiaceae</taxon>
        <taxon>Prauserella</taxon>
    </lineage>
</organism>
<dbReference type="EMBL" id="MASW01000006">
    <property type="protein sequence ID" value="PXY21378.1"/>
    <property type="molecule type" value="Genomic_DNA"/>
</dbReference>
<dbReference type="PANTHER" id="PTHR16305:SF35">
    <property type="entry name" value="TRANSCRIPTIONAL ACTIVATOR DOMAIN"/>
    <property type="match status" value="1"/>
</dbReference>
<dbReference type="PRINTS" id="PR00038">
    <property type="entry name" value="HTHLUXR"/>
</dbReference>
<name>A0A2V4AM51_9PSEU</name>
<dbReference type="CDD" id="cd06170">
    <property type="entry name" value="LuxR_C_like"/>
    <property type="match status" value="1"/>
</dbReference>
<dbReference type="InterPro" id="IPR016032">
    <property type="entry name" value="Sig_transdc_resp-reg_C-effctor"/>
</dbReference>
<evidence type="ECO:0000256" key="2">
    <source>
        <dbReference type="ARBA" id="ARBA00022840"/>
    </source>
</evidence>
<dbReference type="InterPro" id="IPR036388">
    <property type="entry name" value="WH-like_DNA-bd_sf"/>
</dbReference>
<gene>
    <name evidence="3" type="ORF">BAY60_24515</name>
</gene>
<dbReference type="Gene3D" id="1.10.10.10">
    <property type="entry name" value="Winged helix-like DNA-binding domain superfamily/Winged helix DNA-binding domain"/>
    <property type="match status" value="1"/>
</dbReference>
<evidence type="ECO:0000313" key="3">
    <source>
        <dbReference type="EMBL" id="PXY21378.1"/>
    </source>
</evidence>
<dbReference type="SMART" id="SM00421">
    <property type="entry name" value="HTH_LUXR"/>
    <property type="match status" value="1"/>
</dbReference>
<keyword evidence="1" id="KW-0547">Nucleotide-binding</keyword>
<proteinExistence type="predicted"/>
<keyword evidence="2" id="KW-0067">ATP-binding</keyword>
<dbReference type="Pfam" id="PF00196">
    <property type="entry name" value="GerE"/>
    <property type="match status" value="1"/>
</dbReference>
<dbReference type="SUPFAM" id="SSF52540">
    <property type="entry name" value="P-loop containing nucleoside triphosphate hydrolases"/>
    <property type="match status" value="1"/>
</dbReference>